<keyword evidence="3" id="KW-0274">FAD</keyword>
<reference evidence="6 7" key="1">
    <citation type="submission" date="2024-09" db="EMBL/GenBank/DDBJ databases">
        <authorList>
            <person name="Sun Q."/>
            <person name="Mori K."/>
        </authorList>
    </citation>
    <scope>NUCLEOTIDE SEQUENCE [LARGE SCALE GENOMIC DNA]</scope>
    <source>
        <strain evidence="6 7">JCM 11683</strain>
    </source>
</reference>
<proteinExistence type="predicted"/>
<evidence type="ECO:0000259" key="5">
    <source>
        <dbReference type="Pfam" id="PF01266"/>
    </source>
</evidence>
<evidence type="ECO:0000313" key="7">
    <source>
        <dbReference type="Proteomes" id="UP001589707"/>
    </source>
</evidence>
<evidence type="ECO:0000256" key="2">
    <source>
        <dbReference type="ARBA" id="ARBA00022630"/>
    </source>
</evidence>
<evidence type="ECO:0000256" key="4">
    <source>
        <dbReference type="ARBA" id="ARBA00023002"/>
    </source>
</evidence>
<sequence>MIHAETTQNSRRVAVIGAGVIGTMTAWQLAKRGHQVTVFDQFNTPNDRGASAGESRIFRTLYKEGTDYLPILASVREFWEELQHEQRPFLEMCGGLTIGHPEQPDVARVIECGEVGGLDFEVIDAADMARRYPQYRLDDDEVGVFDPASGIFRPELAVLSARDESIKYGARYRPYSRVLGIRPLSNAVVLDSADGAAEFDNVVLATGPWCNELSGLPHSTVVPRRLVALWFAAADVPLHTPTNMPISIRRHAAGGFSCFPVVDGVGVKILPHHLPWVDLDTVDELPRFIETEFVRSAESAVARLMPGLEPTAFRVSTWAEGFAADDAPIIGTSPEDGRIVYAFGMSGQGFKFSPMVGSIAADLVSEGRSPDMIDIFDAARLVNDSAPSNAAHAVGSAP</sequence>
<gene>
    <name evidence="6" type="ORF">ACFFN1_09140</name>
</gene>
<evidence type="ECO:0000256" key="3">
    <source>
        <dbReference type="ARBA" id="ARBA00022827"/>
    </source>
</evidence>
<dbReference type="InterPro" id="IPR006076">
    <property type="entry name" value="FAD-dep_OxRdtase"/>
</dbReference>
<keyword evidence="4" id="KW-0560">Oxidoreductase</keyword>
<feature type="domain" description="FAD dependent oxidoreductase" evidence="5">
    <location>
        <begin position="12"/>
        <end position="363"/>
    </location>
</feature>
<accession>A0ABV5X2B3</accession>
<dbReference type="Pfam" id="PF01266">
    <property type="entry name" value="DAO"/>
    <property type="match status" value="1"/>
</dbReference>
<dbReference type="PANTHER" id="PTHR10961">
    <property type="entry name" value="PEROXISOMAL SARCOSINE OXIDASE"/>
    <property type="match status" value="1"/>
</dbReference>
<organism evidence="6 7">
    <name type="scientific">Brevibacterium otitidis</name>
    <dbReference type="NCBI Taxonomy" id="53364"/>
    <lineage>
        <taxon>Bacteria</taxon>
        <taxon>Bacillati</taxon>
        <taxon>Actinomycetota</taxon>
        <taxon>Actinomycetes</taxon>
        <taxon>Micrococcales</taxon>
        <taxon>Brevibacteriaceae</taxon>
        <taxon>Brevibacterium</taxon>
    </lineage>
</organism>
<dbReference type="InterPro" id="IPR045170">
    <property type="entry name" value="MTOX"/>
</dbReference>
<dbReference type="Proteomes" id="UP001589707">
    <property type="component" value="Unassembled WGS sequence"/>
</dbReference>
<dbReference type="EMBL" id="JBHMAU010000057">
    <property type="protein sequence ID" value="MFB9776564.1"/>
    <property type="molecule type" value="Genomic_DNA"/>
</dbReference>
<dbReference type="PANTHER" id="PTHR10961:SF7">
    <property type="entry name" value="FAD DEPENDENT OXIDOREDUCTASE DOMAIN-CONTAINING PROTEIN"/>
    <property type="match status" value="1"/>
</dbReference>
<evidence type="ECO:0000256" key="1">
    <source>
        <dbReference type="ARBA" id="ARBA00001974"/>
    </source>
</evidence>
<dbReference type="Gene3D" id="3.50.50.60">
    <property type="entry name" value="FAD/NAD(P)-binding domain"/>
    <property type="match status" value="1"/>
</dbReference>
<keyword evidence="2" id="KW-0285">Flavoprotein</keyword>
<dbReference type="SUPFAM" id="SSF51905">
    <property type="entry name" value="FAD/NAD(P)-binding domain"/>
    <property type="match status" value="1"/>
</dbReference>
<name>A0ABV5X2B3_9MICO</name>
<comment type="cofactor">
    <cofactor evidence="1">
        <name>FAD</name>
        <dbReference type="ChEBI" id="CHEBI:57692"/>
    </cofactor>
</comment>
<keyword evidence="7" id="KW-1185">Reference proteome</keyword>
<evidence type="ECO:0000313" key="6">
    <source>
        <dbReference type="EMBL" id="MFB9776564.1"/>
    </source>
</evidence>
<dbReference type="RefSeq" id="WP_376840396.1">
    <property type="nucleotide sequence ID" value="NZ_JBHMAU010000057.1"/>
</dbReference>
<comment type="caution">
    <text evidence="6">The sequence shown here is derived from an EMBL/GenBank/DDBJ whole genome shotgun (WGS) entry which is preliminary data.</text>
</comment>
<protein>
    <submittedName>
        <fullName evidence="6">FAD-dependent oxidoreductase</fullName>
    </submittedName>
</protein>
<dbReference type="InterPro" id="IPR036188">
    <property type="entry name" value="FAD/NAD-bd_sf"/>
</dbReference>
<dbReference type="Gene3D" id="3.30.9.10">
    <property type="entry name" value="D-Amino Acid Oxidase, subunit A, domain 2"/>
    <property type="match status" value="1"/>
</dbReference>